<dbReference type="Gene3D" id="1.10.10.10">
    <property type="entry name" value="Winged helix-like DNA-binding domain superfamily/Winged helix DNA-binding domain"/>
    <property type="match status" value="1"/>
</dbReference>
<dbReference type="SUPFAM" id="SSF46785">
    <property type="entry name" value="Winged helix' DNA-binding domain"/>
    <property type="match status" value="1"/>
</dbReference>
<sequence>MDPTTLKIFCVVADELNMTRAAQRLSRAQSNVTTRIQQLERSLDATLFVRQGKMLSLSEQGETFLPYARALVATAEEARQAVHPGTPRGPLRIGSMESTAASRLPPVLAAFNRRWPEVSLKVRTGASRPLVSALADRALDAALVALPLWPGDMSSYDAASLRMAGRAVFQETLMLVRPAGARERTLSLAAFPEGCSYRAAAQHWFASSRRAGGAGLDIQDVPSYHAMLACVASGGCFSVMPASMLALLSVPQGVETAPLYSISTWLLWREGFRSAALRAFEAALGADDTAAPGAPAERLGL</sequence>
<dbReference type="InterPro" id="IPR000847">
    <property type="entry name" value="LysR_HTH_N"/>
</dbReference>
<comment type="similarity">
    <text evidence="1">Belongs to the LysR transcriptional regulatory family.</text>
</comment>
<keyword evidence="7" id="KW-1185">Reference proteome</keyword>
<dbReference type="InterPro" id="IPR005119">
    <property type="entry name" value="LysR_subst-bd"/>
</dbReference>
<evidence type="ECO:0000256" key="1">
    <source>
        <dbReference type="ARBA" id="ARBA00009437"/>
    </source>
</evidence>
<dbReference type="FunFam" id="1.10.10.10:FF:000001">
    <property type="entry name" value="LysR family transcriptional regulator"/>
    <property type="match status" value="1"/>
</dbReference>
<evidence type="ECO:0000313" key="6">
    <source>
        <dbReference type="EMBL" id="SDV46019.1"/>
    </source>
</evidence>
<proteinExistence type="inferred from homology"/>
<protein>
    <submittedName>
        <fullName evidence="6">DNA-binding transcriptional regulator, LysR family</fullName>
    </submittedName>
</protein>
<dbReference type="GO" id="GO:0003700">
    <property type="term" value="F:DNA-binding transcription factor activity"/>
    <property type="evidence" value="ECO:0007669"/>
    <property type="project" value="InterPro"/>
</dbReference>
<dbReference type="PANTHER" id="PTHR30126">
    <property type="entry name" value="HTH-TYPE TRANSCRIPTIONAL REGULATOR"/>
    <property type="match status" value="1"/>
</dbReference>
<dbReference type="PRINTS" id="PR00039">
    <property type="entry name" value="HTHLYSR"/>
</dbReference>
<evidence type="ECO:0000256" key="4">
    <source>
        <dbReference type="ARBA" id="ARBA00023163"/>
    </source>
</evidence>
<reference evidence="7" key="1">
    <citation type="submission" date="2016-09" db="EMBL/GenBank/DDBJ databases">
        <authorList>
            <person name="Varghese N."/>
            <person name="Submissions S."/>
        </authorList>
    </citation>
    <scope>NUCLEOTIDE SEQUENCE [LARGE SCALE GENOMIC DNA]</scope>
    <source>
        <strain evidence="7">JS23</strain>
    </source>
</reference>
<dbReference type="EMBL" id="FNLO01000001">
    <property type="protein sequence ID" value="SDV46019.1"/>
    <property type="molecule type" value="Genomic_DNA"/>
</dbReference>
<gene>
    <name evidence="6" type="ORF">SAMN05216551_1014</name>
</gene>
<dbReference type="SUPFAM" id="SSF53850">
    <property type="entry name" value="Periplasmic binding protein-like II"/>
    <property type="match status" value="1"/>
</dbReference>
<dbReference type="PROSITE" id="PS50931">
    <property type="entry name" value="HTH_LYSR"/>
    <property type="match status" value="1"/>
</dbReference>
<dbReference type="GO" id="GO:0000976">
    <property type="term" value="F:transcription cis-regulatory region binding"/>
    <property type="evidence" value="ECO:0007669"/>
    <property type="project" value="TreeGrafter"/>
</dbReference>
<dbReference type="OrthoDB" id="464481at2"/>
<dbReference type="AlphaFoldDB" id="A0A1H2PIA9"/>
<dbReference type="PANTHER" id="PTHR30126:SF40">
    <property type="entry name" value="HTH-TYPE TRANSCRIPTIONAL REGULATOR GLTR"/>
    <property type="match status" value="1"/>
</dbReference>
<organism evidence="6 7">
    <name type="scientific">Chitinasiproducens palmae</name>
    <dbReference type="NCBI Taxonomy" id="1770053"/>
    <lineage>
        <taxon>Bacteria</taxon>
        <taxon>Pseudomonadati</taxon>
        <taxon>Pseudomonadota</taxon>
        <taxon>Betaproteobacteria</taxon>
        <taxon>Burkholderiales</taxon>
        <taxon>Burkholderiaceae</taxon>
        <taxon>Chitinasiproducens</taxon>
    </lineage>
</organism>
<dbReference type="Pfam" id="PF00126">
    <property type="entry name" value="HTH_1"/>
    <property type="match status" value="1"/>
</dbReference>
<keyword evidence="2" id="KW-0805">Transcription regulation</keyword>
<feature type="domain" description="HTH lysR-type" evidence="5">
    <location>
        <begin position="1"/>
        <end position="58"/>
    </location>
</feature>
<name>A0A1H2PIA9_9BURK</name>
<dbReference type="Pfam" id="PF03466">
    <property type="entry name" value="LysR_substrate"/>
    <property type="match status" value="1"/>
</dbReference>
<evidence type="ECO:0000256" key="3">
    <source>
        <dbReference type="ARBA" id="ARBA00023125"/>
    </source>
</evidence>
<dbReference type="Gene3D" id="3.40.190.10">
    <property type="entry name" value="Periplasmic binding protein-like II"/>
    <property type="match status" value="2"/>
</dbReference>
<accession>A0A1H2PIA9</accession>
<dbReference type="RefSeq" id="WP_091903345.1">
    <property type="nucleotide sequence ID" value="NZ_FNLO01000001.1"/>
</dbReference>
<evidence type="ECO:0000259" key="5">
    <source>
        <dbReference type="PROSITE" id="PS50931"/>
    </source>
</evidence>
<keyword evidence="3 6" id="KW-0238">DNA-binding</keyword>
<dbReference type="STRING" id="1770053.SAMN05216551_1014"/>
<dbReference type="InterPro" id="IPR036388">
    <property type="entry name" value="WH-like_DNA-bd_sf"/>
</dbReference>
<dbReference type="InterPro" id="IPR036390">
    <property type="entry name" value="WH_DNA-bd_sf"/>
</dbReference>
<dbReference type="Proteomes" id="UP000243719">
    <property type="component" value="Unassembled WGS sequence"/>
</dbReference>
<keyword evidence="4" id="KW-0804">Transcription</keyword>
<evidence type="ECO:0000256" key="2">
    <source>
        <dbReference type="ARBA" id="ARBA00023015"/>
    </source>
</evidence>
<evidence type="ECO:0000313" key="7">
    <source>
        <dbReference type="Proteomes" id="UP000243719"/>
    </source>
</evidence>